<feature type="compositionally biased region" description="Low complexity" evidence="1">
    <location>
        <begin position="601"/>
        <end position="613"/>
    </location>
</feature>
<feature type="compositionally biased region" description="Gly residues" evidence="1">
    <location>
        <begin position="631"/>
        <end position="643"/>
    </location>
</feature>
<dbReference type="Proteomes" id="UP001642484">
    <property type="component" value="Unassembled WGS sequence"/>
</dbReference>
<proteinExistence type="predicted"/>
<evidence type="ECO:0000313" key="3">
    <source>
        <dbReference type="EMBL" id="CAK9071085.1"/>
    </source>
</evidence>
<evidence type="ECO:0000313" key="4">
    <source>
        <dbReference type="Proteomes" id="UP001642484"/>
    </source>
</evidence>
<feature type="compositionally biased region" description="Basic and acidic residues" evidence="1">
    <location>
        <begin position="1005"/>
        <end position="1018"/>
    </location>
</feature>
<keyword evidence="4" id="KW-1185">Reference proteome</keyword>
<comment type="caution">
    <text evidence="3">The sequence shown here is derived from an EMBL/GenBank/DDBJ whole genome shotgun (WGS) entry which is preliminary data.</text>
</comment>
<accession>A0ABP0P4Y4</accession>
<feature type="transmembrane region" description="Helical" evidence="2">
    <location>
        <begin position="136"/>
        <end position="157"/>
    </location>
</feature>
<evidence type="ECO:0000256" key="1">
    <source>
        <dbReference type="SAM" id="MobiDB-lite"/>
    </source>
</evidence>
<feature type="transmembrane region" description="Helical" evidence="2">
    <location>
        <begin position="164"/>
        <end position="190"/>
    </location>
</feature>
<organism evidence="3 4">
    <name type="scientific">Durusdinium trenchii</name>
    <dbReference type="NCBI Taxonomy" id="1381693"/>
    <lineage>
        <taxon>Eukaryota</taxon>
        <taxon>Sar</taxon>
        <taxon>Alveolata</taxon>
        <taxon>Dinophyceae</taxon>
        <taxon>Suessiales</taxon>
        <taxon>Symbiodiniaceae</taxon>
        <taxon>Durusdinium</taxon>
    </lineage>
</organism>
<feature type="compositionally biased region" description="Basic and acidic residues" evidence="1">
    <location>
        <begin position="645"/>
        <end position="683"/>
    </location>
</feature>
<feature type="transmembrane region" description="Helical" evidence="2">
    <location>
        <begin position="202"/>
        <end position="221"/>
    </location>
</feature>
<feature type="transmembrane region" description="Helical" evidence="2">
    <location>
        <begin position="452"/>
        <end position="472"/>
    </location>
</feature>
<name>A0ABP0P4Y4_9DINO</name>
<gene>
    <name evidence="3" type="ORF">CCMP2556_LOCUS34974</name>
</gene>
<feature type="transmembrane region" description="Helical" evidence="2">
    <location>
        <begin position="522"/>
        <end position="549"/>
    </location>
</feature>
<keyword evidence="2" id="KW-0472">Membrane</keyword>
<feature type="region of interest" description="Disordered" evidence="1">
    <location>
        <begin position="567"/>
        <end position="731"/>
    </location>
</feature>
<keyword evidence="2" id="KW-1133">Transmembrane helix</keyword>
<protein>
    <submittedName>
        <fullName evidence="3">Uncharacterized protein</fullName>
    </submittedName>
</protein>
<evidence type="ECO:0000256" key="2">
    <source>
        <dbReference type="SAM" id="Phobius"/>
    </source>
</evidence>
<reference evidence="3 4" key="1">
    <citation type="submission" date="2024-02" db="EMBL/GenBank/DDBJ databases">
        <authorList>
            <person name="Chen Y."/>
            <person name="Shah S."/>
            <person name="Dougan E. K."/>
            <person name="Thang M."/>
            <person name="Chan C."/>
        </authorList>
    </citation>
    <scope>NUCLEOTIDE SEQUENCE [LARGE SCALE GENOMIC DNA]</scope>
</reference>
<feature type="compositionally biased region" description="Gly residues" evidence="1">
    <location>
        <begin position="695"/>
        <end position="704"/>
    </location>
</feature>
<feature type="compositionally biased region" description="Low complexity" evidence="1">
    <location>
        <begin position="850"/>
        <end position="881"/>
    </location>
</feature>
<feature type="compositionally biased region" description="Low complexity" evidence="1">
    <location>
        <begin position="894"/>
        <end position="905"/>
    </location>
</feature>
<dbReference type="EMBL" id="CAXAMN010022585">
    <property type="protein sequence ID" value="CAK9071085.1"/>
    <property type="molecule type" value="Genomic_DNA"/>
</dbReference>
<feature type="compositionally biased region" description="Basic and acidic residues" evidence="1">
    <location>
        <begin position="584"/>
        <end position="594"/>
    </location>
</feature>
<feature type="transmembrane region" description="Helical" evidence="2">
    <location>
        <begin position="484"/>
        <end position="510"/>
    </location>
</feature>
<sequence>MSPEYVDPFLKQGFDGTRIRCGGCLGGLLILGSVASAVPLLFVPIWQDVSSEDLLRWKPLPGRPAPKVSATLFHFDFEKPEWTGSTGEQVPGFDWLDFCRYNVNDTLPVAQKLIEGTIFSPEPLEADPQVCLGASAASWLTMVGVLSIATADLFILLSGLCKSILLLLFGGWLALLSAFALLLALAGLFLVDAKHLGTAPGVILLGTSVAMAFVGTTMALYQAMRATPDRLPKPRPKWKEDDEELTEEEEKKRVQQILVECLDYDIPRLERYRVSMNILEECAEEEISYEEWIIEERLRMKTGKSRRAILTEEELQKATVELRIRRRPHPVLAQCLEVMLEEAKKGRGAGMVPVPLLEEAFQGIDVTLRNHITTRELLAALRVCGIFVESPAAELLLHWLHKQEQQAPGLGGGDPQNLGIIDLPKFINLFNQVTDMLAKEFMFKKASRGYQLTCRLAFLMNLSFLCVVLFSVTRPDADESWQSLLNVFGTLFALQFSAVIAVPMLCSVLGRKARVWRQHFCLQLMACLAPIFWLGGKLGACLCRVLLFLKGCCGLCELCCGKLPDEEAPEEAPDAPMQQTMSEGGRRASTDKSGRRGSTGRRGSSETGSRRGSFGTGRRGSTETGSRRGSTGTGRRGSTGTGRRGSTETGRRGSRDSGQRGSKDSGPKDSKESGHRASPDGRRSSTQSSHRGSDLGSGGSGGYTLGEDDDLMGFPSEESDSTFLFSEGGDSVSSDVMHEVQKFRMERKQVRSPTTPLRSAGLAFKSEDEVFSYPVGRRKKPRRASSDSRAGSAAEVEEAWTEEVPKKKRRRRSQKGGRRASGGGGFFRSLLGSKEELTVVKEMSLNSQQSTGSTRSRRGNSPGSPGRRSSLGSLGTHSSSSSHRRKDSKGSKGSKGSRTNSKSSRLAQLGSASRSFFQRLLSRRRSSVEEPMGYDPKTYDAAAWRAAQGRNTSSFSPMQVRNLRAPDLLAPPMLHEISDLGSTTEGWGWSKVSWGQATDSQSRMVTKDAKDLRSEDVP</sequence>
<feature type="compositionally biased region" description="Basic residues" evidence="1">
    <location>
        <begin position="806"/>
        <end position="818"/>
    </location>
</feature>
<feature type="region of interest" description="Disordered" evidence="1">
    <location>
        <begin position="773"/>
        <end position="911"/>
    </location>
</feature>
<feature type="transmembrane region" description="Helical" evidence="2">
    <location>
        <begin position="21"/>
        <end position="46"/>
    </location>
</feature>
<keyword evidence="2" id="KW-0812">Transmembrane</keyword>
<feature type="region of interest" description="Disordered" evidence="1">
    <location>
        <begin position="996"/>
        <end position="1018"/>
    </location>
</feature>